<dbReference type="Proteomes" id="UP000593892">
    <property type="component" value="Chromosome"/>
</dbReference>
<dbReference type="GO" id="GO:0016628">
    <property type="term" value="F:oxidoreductase activity, acting on the CH-CH group of donors, NAD or NADP as acceptor"/>
    <property type="evidence" value="ECO:0007669"/>
    <property type="project" value="InterPro"/>
</dbReference>
<dbReference type="SUPFAM" id="SSF50129">
    <property type="entry name" value="GroES-like"/>
    <property type="match status" value="2"/>
</dbReference>
<dbReference type="InterPro" id="IPR041694">
    <property type="entry name" value="ADH_N_2"/>
</dbReference>
<evidence type="ECO:0000313" key="4">
    <source>
        <dbReference type="Proteomes" id="UP000593892"/>
    </source>
</evidence>
<dbReference type="KEGG" id="pfer:IRI77_12680"/>
<feature type="domain" description="Enoyl reductase (ER)" evidence="2">
    <location>
        <begin position="39"/>
        <end position="333"/>
    </location>
</feature>
<gene>
    <name evidence="3" type="ORF">IRI77_12680</name>
</gene>
<dbReference type="Gene3D" id="3.90.180.10">
    <property type="entry name" value="Medium-chain alcohol dehydrogenases, catalytic domain"/>
    <property type="match status" value="1"/>
</dbReference>
<dbReference type="PANTHER" id="PTHR43205:SF7">
    <property type="entry name" value="PROSTAGLANDIN REDUCTASE 1"/>
    <property type="match status" value="1"/>
</dbReference>
<dbReference type="SUPFAM" id="SSF51735">
    <property type="entry name" value="NAD(P)-binding Rossmann-fold domains"/>
    <property type="match status" value="1"/>
</dbReference>
<dbReference type="CDD" id="cd05288">
    <property type="entry name" value="PGDH"/>
    <property type="match status" value="1"/>
</dbReference>
<dbReference type="InterPro" id="IPR036291">
    <property type="entry name" value="NAD(P)-bd_dom_sf"/>
</dbReference>
<evidence type="ECO:0000259" key="2">
    <source>
        <dbReference type="SMART" id="SM00829"/>
    </source>
</evidence>
<dbReference type="FunFam" id="3.40.50.720:FF:000121">
    <property type="entry name" value="Prostaglandin reductase 2"/>
    <property type="match status" value="1"/>
</dbReference>
<keyword evidence="4" id="KW-1185">Reference proteome</keyword>
<dbReference type="InterPro" id="IPR020843">
    <property type="entry name" value="ER"/>
</dbReference>
<dbReference type="RefSeq" id="WP_194452417.1">
    <property type="nucleotide sequence ID" value="NZ_CP063849.1"/>
</dbReference>
<dbReference type="PANTHER" id="PTHR43205">
    <property type="entry name" value="PROSTAGLANDIN REDUCTASE"/>
    <property type="match status" value="1"/>
</dbReference>
<evidence type="ECO:0000256" key="1">
    <source>
        <dbReference type="ARBA" id="ARBA00023002"/>
    </source>
</evidence>
<dbReference type="InterPro" id="IPR045010">
    <property type="entry name" value="MDR_fam"/>
</dbReference>
<accession>A0A7S7SP37</accession>
<dbReference type="InterPro" id="IPR013149">
    <property type="entry name" value="ADH-like_C"/>
</dbReference>
<proteinExistence type="predicted"/>
<keyword evidence="1" id="KW-0560">Oxidoreductase</keyword>
<sequence length="335" mass="36166">MPLPDRNRRIVLAAVPVGLPLESDFLLEEAALPTCPTGGLLVRSVWISVDPYLRGRITGRRSYVDPILTGSVMESGAVGEVIESRHPAIGVGAFVTGMWGWQDYAAVEAEKVLRLDPAEAPIQTALGVLGMPGMTAYFGLTELCAPKAGETVLVSGAAGAVGSAVGQIAKILGCKVVGTTGTDSKVQYIRSLGFDGALNYRTDQPYPEALARLCPNGIDCYFDNVGGELTDAAMTLMNFRGRVAVCGQISQYNDRSKDVGQRPFTEILVKQLRVEGFIVTRWAARFPEGRKQMATWWKEGRLRNEETITDGLENAPKAFIGLFRGENTGKALVRL</sequence>
<dbReference type="Gene3D" id="3.40.50.720">
    <property type="entry name" value="NAD(P)-binding Rossmann-like Domain"/>
    <property type="match status" value="1"/>
</dbReference>
<reference evidence="3 4" key="1">
    <citation type="submission" date="2020-10" db="EMBL/GenBank/DDBJ databases">
        <title>Complete genome sequence of Paludibaculum fermentans P105T, a facultatively anaerobic acidobacterium capable of dissimilatory Fe(III) reduction.</title>
        <authorList>
            <person name="Dedysh S.N."/>
            <person name="Beletsky A.V."/>
            <person name="Kulichevskaya I.S."/>
            <person name="Mardanov A.V."/>
            <person name="Ravin N.V."/>
        </authorList>
    </citation>
    <scope>NUCLEOTIDE SEQUENCE [LARGE SCALE GENOMIC DNA]</scope>
    <source>
        <strain evidence="3 4">P105</strain>
    </source>
</reference>
<organism evidence="3 4">
    <name type="scientific">Paludibaculum fermentans</name>
    <dbReference type="NCBI Taxonomy" id="1473598"/>
    <lineage>
        <taxon>Bacteria</taxon>
        <taxon>Pseudomonadati</taxon>
        <taxon>Acidobacteriota</taxon>
        <taxon>Terriglobia</taxon>
        <taxon>Bryobacterales</taxon>
        <taxon>Bryobacteraceae</taxon>
        <taxon>Paludibaculum</taxon>
    </lineage>
</organism>
<dbReference type="Pfam" id="PF00107">
    <property type="entry name" value="ADH_zinc_N"/>
    <property type="match status" value="1"/>
</dbReference>
<dbReference type="Pfam" id="PF16884">
    <property type="entry name" value="ADH_N_2"/>
    <property type="match status" value="1"/>
</dbReference>
<dbReference type="EMBL" id="CP063849">
    <property type="protein sequence ID" value="QOY90760.1"/>
    <property type="molecule type" value="Genomic_DNA"/>
</dbReference>
<evidence type="ECO:0000313" key="3">
    <source>
        <dbReference type="EMBL" id="QOY90760.1"/>
    </source>
</evidence>
<dbReference type="InterPro" id="IPR011032">
    <property type="entry name" value="GroES-like_sf"/>
</dbReference>
<protein>
    <submittedName>
        <fullName evidence="3">NADP-dependent oxidoreductase</fullName>
    </submittedName>
</protein>
<dbReference type="AlphaFoldDB" id="A0A7S7SP37"/>
<name>A0A7S7SP37_PALFE</name>
<dbReference type="SMART" id="SM00829">
    <property type="entry name" value="PKS_ER"/>
    <property type="match status" value="1"/>
</dbReference>